<dbReference type="eggNOG" id="ENOG502RVUE">
    <property type="taxonomic scope" value="Eukaryota"/>
</dbReference>
<accession>O16439</accession>
<dbReference type="PaxDb" id="6239-C02E7.13"/>
<proteinExistence type="inferred from homology"/>
<feature type="transmembrane region" description="Helical" evidence="19">
    <location>
        <begin position="199"/>
        <end position="230"/>
    </location>
</feature>
<evidence type="ECO:0000256" key="9">
    <source>
        <dbReference type="ARBA" id="ARBA00023136"/>
    </source>
</evidence>
<dbReference type="WormBase" id="C02E7.13">
    <property type="protein sequence ID" value="CE16805"/>
    <property type="gene ID" value="WBGene00006244"/>
    <property type="gene designation" value="str-211"/>
</dbReference>
<evidence type="ECO:0000313" key="22">
    <source>
        <dbReference type="WormBase" id="C02E7.13"/>
    </source>
</evidence>
<dbReference type="GO" id="GO:0060170">
    <property type="term" value="C:ciliary membrane"/>
    <property type="evidence" value="ECO:0007669"/>
    <property type="project" value="UniProtKB-SubCell"/>
</dbReference>
<evidence type="ECO:0000256" key="12">
    <source>
        <dbReference type="ARBA" id="ARBA00023273"/>
    </source>
</evidence>
<keyword evidence="5 19" id="KW-0812">Transmembrane</keyword>
<dbReference type="Pfam" id="PF10326">
    <property type="entry name" value="7TM_GPCR_Str"/>
    <property type="match status" value="1"/>
</dbReference>
<keyword evidence="11" id="KW-0325">Glycoprotein</keyword>
<evidence type="ECO:0000256" key="18">
    <source>
        <dbReference type="ARBA" id="ARBA00082489"/>
    </source>
</evidence>
<evidence type="ECO:0000256" key="7">
    <source>
        <dbReference type="ARBA" id="ARBA00022989"/>
    </source>
</evidence>
<keyword evidence="12" id="KW-0966">Cell projection</keyword>
<evidence type="ECO:0000256" key="15">
    <source>
        <dbReference type="ARBA" id="ARBA00064300"/>
    </source>
</evidence>
<evidence type="ECO:0000256" key="4">
    <source>
        <dbReference type="ARBA" id="ARBA00022606"/>
    </source>
</evidence>
<keyword evidence="4" id="KW-0716">Sensory transduction</keyword>
<evidence type="ECO:0000256" key="19">
    <source>
        <dbReference type="SAM" id="Phobius"/>
    </source>
</evidence>
<dbReference type="FunFam" id="1.20.1070.10:FF:000128">
    <property type="entry name" value="Seven TM Receptor"/>
    <property type="match status" value="1"/>
</dbReference>
<evidence type="ECO:0000256" key="17">
    <source>
        <dbReference type="ARBA" id="ARBA00078653"/>
    </source>
</evidence>
<keyword evidence="21" id="KW-1185">Reference proteome</keyword>
<feature type="transmembrane region" description="Helical" evidence="19">
    <location>
        <begin position="6"/>
        <end position="31"/>
    </location>
</feature>
<keyword evidence="10 20" id="KW-0675">Receptor</keyword>
<dbReference type="OMA" id="CYPRAST"/>
<dbReference type="AlphaFoldDB" id="O16439"/>
<dbReference type="SUPFAM" id="SSF81321">
    <property type="entry name" value="Family A G protein-coupled receptor-like"/>
    <property type="match status" value="1"/>
</dbReference>
<evidence type="ECO:0000256" key="13">
    <source>
        <dbReference type="ARBA" id="ARBA00054965"/>
    </source>
</evidence>
<dbReference type="InParanoid" id="O16439"/>
<dbReference type="Proteomes" id="UP000001940">
    <property type="component" value="Chromosome V"/>
</dbReference>
<evidence type="ECO:0000256" key="8">
    <source>
        <dbReference type="ARBA" id="ARBA00023069"/>
    </source>
</evidence>
<feature type="transmembrane region" description="Helical" evidence="19">
    <location>
        <begin position="91"/>
        <end position="113"/>
    </location>
</feature>
<reference evidence="20 21" key="1">
    <citation type="journal article" date="1998" name="Science">
        <title>Genome sequence of the nematode C. elegans: a platform for investigating biology.</title>
        <authorList>
            <consortium name="The C. elegans sequencing consortium"/>
            <person name="Sulson J.E."/>
            <person name="Waterston R."/>
        </authorList>
    </citation>
    <scope>NUCLEOTIDE SEQUENCE [LARGE SCALE GENOMIC DNA]</scope>
    <source>
        <strain evidence="20 21">Bristol N2</strain>
    </source>
</reference>
<evidence type="ECO:0000256" key="1">
    <source>
        <dbReference type="ARBA" id="ARBA00004272"/>
    </source>
</evidence>
<evidence type="ECO:0000256" key="6">
    <source>
        <dbReference type="ARBA" id="ARBA00022725"/>
    </source>
</evidence>
<dbReference type="OrthoDB" id="5805052at2759"/>
<evidence type="ECO:0000256" key="10">
    <source>
        <dbReference type="ARBA" id="ARBA00023170"/>
    </source>
</evidence>
<evidence type="ECO:0000256" key="11">
    <source>
        <dbReference type="ARBA" id="ARBA00023180"/>
    </source>
</evidence>
<dbReference type="SMR" id="O16439"/>
<dbReference type="RefSeq" id="NP_504329.1">
    <property type="nucleotide sequence ID" value="NM_071928.1"/>
</dbReference>
<feature type="transmembrane region" description="Helical" evidence="19">
    <location>
        <begin position="250"/>
        <end position="278"/>
    </location>
</feature>
<comment type="subcellular location">
    <subcellularLocation>
        <location evidence="1">Cell projection</location>
        <location evidence="1">Cilium membrane</location>
        <topology evidence="1">Multi-pass membrane protein</topology>
    </subcellularLocation>
</comment>
<dbReference type="PANTHER" id="PTHR22943">
    <property type="entry name" value="7-TRANSMEMBRANE DOMAIN RECEPTOR C.ELEGANS"/>
    <property type="match status" value="1"/>
</dbReference>
<dbReference type="GeneID" id="192030"/>
<dbReference type="CTD" id="192030"/>
<evidence type="ECO:0000313" key="21">
    <source>
        <dbReference type="Proteomes" id="UP000001940"/>
    </source>
</evidence>
<dbReference type="GO" id="GO:0038022">
    <property type="term" value="F:G protein-coupled olfactory receptor activity"/>
    <property type="evidence" value="ECO:0000318"/>
    <property type="project" value="GO_Central"/>
</dbReference>
<organism evidence="20 21">
    <name type="scientific">Caenorhabditis elegans</name>
    <dbReference type="NCBI Taxonomy" id="6239"/>
    <lineage>
        <taxon>Eukaryota</taxon>
        <taxon>Metazoa</taxon>
        <taxon>Ecdysozoa</taxon>
        <taxon>Nematoda</taxon>
        <taxon>Chromadorea</taxon>
        <taxon>Rhabditida</taxon>
        <taxon>Rhabditina</taxon>
        <taxon>Rhabditomorpha</taxon>
        <taxon>Rhabditoidea</taxon>
        <taxon>Rhabditidae</taxon>
        <taxon>Peloderinae</taxon>
        <taxon>Caenorhabditis</taxon>
    </lineage>
</organism>
<comment type="similarity">
    <text evidence="14">Belongs to the nematode receptor-like protein str family.</text>
</comment>
<dbReference type="InterPro" id="IPR019428">
    <property type="entry name" value="7TM_GPCR_serpentine_rcpt_Str"/>
</dbReference>
<keyword evidence="6" id="KW-0552">Olfaction</keyword>
<dbReference type="AGR" id="WB:WBGene00006244"/>
<evidence type="ECO:0000256" key="3">
    <source>
        <dbReference type="ARBA" id="ARBA00022500"/>
    </source>
</evidence>
<dbReference type="EMBL" id="BX284605">
    <property type="protein sequence ID" value="CCD62592.1"/>
    <property type="molecule type" value="Genomic_DNA"/>
</dbReference>
<dbReference type="PhylomeDB" id="O16439"/>
<feature type="transmembrane region" description="Helical" evidence="19">
    <location>
        <begin position="134"/>
        <end position="155"/>
    </location>
</feature>
<dbReference type="KEGG" id="cel:CELE_C02E7.13"/>
<dbReference type="FunCoup" id="O16439">
    <property type="interactions" value="1"/>
</dbReference>
<sequence length="349" mass="40094">MVNWEQILYSAQVAGAGIALFLHYILIKLIINHSPKEIGDYKNLMLFISVFEIIYAILDVIVQPIFHSFESTFMLIVDTSSSKVNKKLWEILAVIYCGFYGSSLAIFSIHFAYRYWVVSGTHQTVLNSFHKTTVLIWLIAPFSVGLIWALVGYFLCYPRASTTEHLNDNVRARLGLNISDIVYFAPYFYEKNEMGQNVIYWPSFIGIMLDSMSINISLMFSAYFGIKCWLRMDAIFSSSSTHFQNLHSQLFYALVAQAMIPIFLMHIPALTMFIFTFLNFDAGFLSGTVSLTIALFPTLDPLPTMLIFCHYRKAITNYIRTRYKKVRKTKFCRCLVAKKSRNPNSSITL</sequence>
<dbReference type="GO" id="GO:0042048">
    <property type="term" value="P:olfactory behavior"/>
    <property type="evidence" value="ECO:0000318"/>
    <property type="project" value="GO_Central"/>
</dbReference>
<evidence type="ECO:0000256" key="16">
    <source>
        <dbReference type="ARBA" id="ARBA00067967"/>
    </source>
</evidence>
<keyword evidence="8" id="KW-0969">Cilium</keyword>
<evidence type="ECO:0000256" key="5">
    <source>
        <dbReference type="ARBA" id="ARBA00022692"/>
    </source>
</evidence>
<keyword evidence="7 19" id="KW-1133">Transmembrane helix</keyword>
<evidence type="ECO:0000256" key="14">
    <source>
        <dbReference type="ARBA" id="ARBA00061678"/>
    </source>
</evidence>
<dbReference type="HOGENOM" id="CLU_036335_2_0_1"/>
<dbReference type="PIR" id="T31856">
    <property type="entry name" value="T31856"/>
</dbReference>
<comment type="function">
    <text evidence="13">An odorant receptor which affects chemotaxis to the volatile odorant diacetyl. Specifies AWA neuronal cell fate via the odr-7 pathway.</text>
</comment>
<name>O16439_CAEEL</name>
<feature type="transmembrane region" description="Helical" evidence="19">
    <location>
        <begin position="284"/>
        <end position="308"/>
    </location>
</feature>
<feature type="transmembrane region" description="Helical" evidence="19">
    <location>
        <begin position="43"/>
        <end position="66"/>
    </location>
</feature>
<dbReference type="UCSC" id="C02E7.13">
    <property type="organism name" value="c. elegans"/>
</dbReference>
<dbReference type="GO" id="GO:0006935">
    <property type="term" value="P:chemotaxis"/>
    <property type="evidence" value="ECO:0007669"/>
    <property type="project" value="UniProtKB-KW"/>
</dbReference>
<dbReference type="PANTHER" id="PTHR22943:SF20">
    <property type="entry name" value="SEVEN TM RECEPTOR"/>
    <property type="match status" value="1"/>
</dbReference>
<evidence type="ECO:0000256" key="2">
    <source>
        <dbReference type="ARBA" id="ARBA00022475"/>
    </source>
</evidence>
<evidence type="ECO:0000313" key="20">
    <source>
        <dbReference type="EMBL" id="CCD62592.1"/>
    </source>
</evidence>
<keyword evidence="3" id="KW-0145">Chemotaxis</keyword>
<comment type="subunit">
    <text evidence="15">Interacts with odr-4.</text>
</comment>
<protein>
    <recommendedName>
        <fullName evidence="16">Serpentine receptor class r-10</fullName>
    </recommendedName>
    <alternativeName>
        <fullName evidence="17">Odorant response abnormal protein 10</fullName>
    </alternativeName>
    <alternativeName>
        <fullName evidence="18">Olfactory receptor 10</fullName>
    </alternativeName>
</protein>
<dbReference type="GO" id="GO:0005886">
    <property type="term" value="C:plasma membrane"/>
    <property type="evidence" value="ECO:0000318"/>
    <property type="project" value="GO_Central"/>
</dbReference>
<keyword evidence="2" id="KW-1003">Cell membrane</keyword>
<dbReference type="GO" id="GO:0007186">
    <property type="term" value="P:G protein-coupled receptor signaling pathway"/>
    <property type="evidence" value="ECO:0000318"/>
    <property type="project" value="GO_Central"/>
</dbReference>
<gene>
    <name evidence="20 22" type="primary">str-211</name>
    <name evidence="22" type="ORF">C02E7.13</name>
    <name evidence="20" type="ORF">CELE_C02E7.13</name>
</gene>
<keyword evidence="9 19" id="KW-0472">Membrane</keyword>